<keyword evidence="2" id="KW-1185">Reference proteome</keyword>
<accession>A0ABP0SQ82</accession>
<protein>
    <submittedName>
        <fullName evidence="1">Uncharacterized protein</fullName>
    </submittedName>
</protein>
<organism evidence="1 2">
    <name type="scientific">Durusdinium trenchii</name>
    <dbReference type="NCBI Taxonomy" id="1381693"/>
    <lineage>
        <taxon>Eukaryota</taxon>
        <taxon>Sar</taxon>
        <taxon>Alveolata</taxon>
        <taxon>Dinophyceae</taxon>
        <taxon>Suessiales</taxon>
        <taxon>Symbiodiniaceae</taxon>
        <taxon>Durusdinium</taxon>
    </lineage>
</organism>
<sequence>MSKKRPAASLAALERENAKLKKELAALRGEDPDRKPPVARSADEAYVTALLEGREHIVRYWREGFEENTGSELATCLSEGLRDGRDFELTLKGGKKLDLEKTFRQNGIEPNSFVYARYTSPPFRD</sequence>
<evidence type="ECO:0000313" key="2">
    <source>
        <dbReference type="Proteomes" id="UP001642464"/>
    </source>
</evidence>
<reference evidence="1 2" key="1">
    <citation type="submission" date="2024-02" db="EMBL/GenBank/DDBJ databases">
        <authorList>
            <person name="Chen Y."/>
            <person name="Shah S."/>
            <person name="Dougan E. K."/>
            <person name="Thang M."/>
            <person name="Chan C."/>
        </authorList>
    </citation>
    <scope>NUCLEOTIDE SEQUENCE [LARGE SCALE GENOMIC DNA]</scope>
</reference>
<name>A0ABP0SQ82_9DINO</name>
<dbReference type="EMBL" id="CAXAMM010044403">
    <property type="protein sequence ID" value="CAK9114553.1"/>
    <property type="molecule type" value="Genomic_DNA"/>
</dbReference>
<comment type="caution">
    <text evidence="1">The sequence shown here is derived from an EMBL/GenBank/DDBJ whole genome shotgun (WGS) entry which is preliminary data.</text>
</comment>
<gene>
    <name evidence="1" type="ORF">SCF082_LOCUS53054</name>
</gene>
<dbReference type="Proteomes" id="UP001642464">
    <property type="component" value="Unassembled WGS sequence"/>
</dbReference>
<proteinExistence type="predicted"/>
<evidence type="ECO:0000313" key="1">
    <source>
        <dbReference type="EMBL" id="CAK9114553.1"/>
    </source>
</evidence>